<dbReference type="EMBL" id="DVNK01000039">
    <property type="protein sequence ID" value="HIU46846.1"/>
    <property type="molecule type" value="Genomic_DNA"/>
</dbReference>
<gene>
    <name evidence="10" type="ORF">IAC59_06270</name>
</gene>
<name>A0A9D1LRT6_9FIRM</name>
<organism evidence="10 11">
    <name type="scientific">Candidatus Fimadaptatus faecigallinarum</name>
    <dbReference type="NCBI Taxonomy" id="2840814"/>
    <lineage>
        <taxon>Bacteria</taxon>
        <taxon>Bacillati</taxon>
        <taxon>Bacillota</taxon>
        <taxon>Clostridia</taxon>
        <taxon>Eubacteriales</taxon>
        <taxon>Candidatus Fimadaptatus</taxon>
    </lineage>
</organism>
<feature type="domain" description="ABC3 transporter permease C-terminal" evidence="8">
    <location>
        <begin position="277"/>
        <end position="389"/>
    </location>
</feature>
<dbReference type="PANTHER" id="PTHR30572">
    <property type="entry name" value="MEMBRANE COMPONENT OF TRANSPORTER-RELATED"/>
    <property type="match status" value="1"/>
</dbReference>
<dbReference type="PANTHER" id="PTHR30572:SF4">
    <property type="entry name" value="ABC TRANSPORTER PERMEASE YTRF"/>
    <property type="match status" value="1"/>
</dbReference>
<dbReference type="Pfam" id="PF12704">
    <property type="entry name" value="MacB_PCD"/>
    <property type="match status" value="1"/>
</dbReference>
<comment type="caution">
    <text evidence="10">The sequence shown here is derived from an EMBL/GenBank/DDBJ whole genome shotgun (WGS) entry which is preliminary data.</text>
</comment>
<dbReference type="InterPro" id="IPR025857">
    <property type="entry name" value="MacB_PCD"/>
</dbReference>
<keyword evidence="5 7" id="KW-0472">Membrane</keyword>
<accession>A0A9D1LRT6</accession>
<feature type="domain" description="MacB-like periplasmic core" evidence="9">
    <location>
        <begin position="20"/>
        <end position="238"/>
    </location>
</feature>
<feature type="transmembrane region" description="Helical" evidence="7">
    <location>
        <begin position="326"/>
        <end position="348"/>
    </location>
</feature>
<evidence type="ECO:0000259" key="8">
    <source>
        <dbReference type="Pfam" id="PF02687"/>
    </source>
</evidence>
<proteinExistence type="inferred from homology"/>
<evidence type="ECO:0000313" key="10">
    <source>
        <dbReference type="EMBL" id="HIU46846.1"/>
    </source>
</evidence>
<evidence type="ECO:0000256" key="7">
    <source>
        <dbReference type="SAM" id="Phobius"/>
    </source>
</evidence>
<keyword evidence="4 7" id="KW-1133">Transmembrane helix</keyword>
<dbReference type="AlphaFoldDB" id="A0A9D1LRT6"/>
<sequence length="396" mass="41929">MFIESVRMSLDNIRANKLRSFLTVLGIIIGVMAVIALMTIVHALTDTITSEFTAMGTGKLTVQATGTPLKRGLNSDDMAKLRALDNVSQIDPKASLTATVSSATAYIEDMSVSGNSEVYFQRQSELMARGRALNVLDVEGVNRVCVLDSKAASRLFDSVDPLGQYVNIAGIEYRVVGLLSEDGDADVMSQAFGGNKDGRIIIPYTAALKHAGQRNVTSLDVYVADTDLMADTVDEVEAVLKAAFNYRDDSYTVINMESLLDTMDTMMGMMSSVLVGIASIALLVGGIGIMNMMLVSVTERTAEIGLRKALGAQPAQIQMQFLIESIVLSLIGGLAGLVVGLIVSYAMITAMGAAFSISMDAVGLGVGFSAAVGIVFGWAPARKASALNPIDALRNV</sequence>
<dbReference type="GO" id="GO:0005886">
    <property type="term" value="C:plasma membrane"/>
    <property type="evidence" value="ECO:0007669"/>
    <property type="project" value="UniProtKB-SubCell"/>
</dbReference>
<comment type="similarity">
    <text evidence="6">Belongs to the ABC-4 integral membrane protein family.</text>
</comment>
<reference evidence="10" key="2">
    <citation type="journal article" date="2021" name="PeerJ">
        <title>Extensive microbial diversity within the chicken gut microbiome revealed by metagenomics and culture.</title>
        <authorList>
            <person name="Gilroy R."/>
            <person name="Ravi A."/>
            <person name="Getino M."/>
            <person name="Pursley I."/>
            <person name="Horton D.L."/>
            <person name="Alikhan N.F."/>
            <person name="Baker D."/>
            <person name="Gharbi K."/>
            <person name="Hall N."/>
            <person name="Watson M."/>
            <person name="Adriaenssens E.M."/>
            <person name="Foster-Nyarko E."/>
            <person name="Jarju S."/>
            <person name="Secka A."/>
            <person name="Antonio M."/>
            <person name="Oren A."/>
            <person name="Chaudhuri R.R."/>
            <person name="La Ragione R."/>
            <person name="Hildebrand F."/>
            <person name="Pallen M.J."/>
        </authorList>
    </citation>
    <scope>NUCLEOTIDE SEQUENCE</scope>
    <source>
        <strain evidence="10">ChiSxjej2B14-8506</strain>
    </source>
</reference>
<evidence type="ECO:0000256" key="4">
    <source>
        <dbReference type="ARBA" id="ARBA00022989"/>
    </source>
</evidence>
<evidence type="ECO:0000256" key="3">
    <source>
        <dbReference type="ARBA" id="ARBA00022692"/>
    </source>
</evidence>
<protein>
    <submittedName>
        <fullName evidence="10">ABC transporter permease</fullName>
    </submittedName>
</protein>
<dbReference type="InterPro" id="IPR003838">
    <property type="entry name" value="ABC3_permease_C"/>
</dbReference>
<evidence type="ECO:0000259" key="9">
    <source>
        <dbReference type="Pfam" id="PF12704"/>
    </source>
</evidence>
<feature type="transmembrane region" description="Helical" evidence="7">
    <location>
        <begin position="266"/>
        <end position="290"/>
    </location>
</feature>
<keyword evidence="2" id="KW-1003">Cell membrane</keyword>
<comment type="subcellular location">
    <subcellularLocation>
        <location evidence="1">Cell membrane</location>
        <topology evidence="1">Multi-pass membrane protein</topology>
    </subcellularLocation>
</comment>
<feature type="transmembrane region" description="Helical" evidence="7">
    <location>
        <begin position="354"/>
        <end position="379"/>
    </location>
</feature>
<dbReference type="Pfam" id="PF02687">
    <property type="entry name" value="FtsX"/>
    <property type="match status" value="1"/>
</dbReference>
<keyword evidence="3 7" id="KW-0812">Transmembrane</keyword>
<evidence type="ECO:0000256" key="2">
    <source>
        <dbReference type="ARBA" id="ARBA00022475"/>
    </source>
</evidence>
<evidence type="ECO:0000256" key="1">
    <source>
        <dbReference type="ARBA" id="ARBA00004651"/>
    </source>
</evidence>
<reference evidence="10" key="1">
    <citation type="submission" date="2020-10" db="EMBL/GenBank/DDBJ databases">
        <authorList>
            <person name="Gilroy R."/>
        </authorList>
    </citation>
    <scope>NUCLEOTIDE SEQUENCE</scope>
    <source>
        <strain evidence="10">ChiSxjej2B14-8506</strain>
    </source>
</reference>
<dbReference type="Proteomes" id="UP000824123">
    <property type="component" value="Unassembled WGS sequence"/>
</dbReference>
<feature type="transmembrane region" description="Helical" evidence="7">
    <location>
        <begin position="21"/>
        <end position="44"/>
    </location>
</feature>
<evidence type="ECO:0000256" key="5">
    <source>
        <dbReference type="ARBA" id="ARBA00023136"/>
    </source>
</evidence>
<dbReference type="GO" id="GO:0022857">
    <property type="term" value="F:transmembrane transporter activity"/>
    <property type="evidence" value="ECO:0007669"/>
    <property type="project" value="TreeGrafter"/>
</dbReference>
<evidence type="ECO:0000313" key="11">
    <source>
        <dbReference type="Proteomes" id="UP000824123"/>
    </source>
</evidence>
<evidence type="ECO:0000256" key="6">
    <source>
        <dbReference type="ARBA" id="ARBA00038076"/>
    </source>
</evidence>
<dbReference type="InterPro" id="IPR050250">
    <property type="entry name" value="Macrolide_Exporter_MacB"/>
</dbReference>